<name>A0A5C6MJ91_9TELE</name>
<dbReference type="Proteomes" id="UP000324091">
    <property type="component" value="Unassembled WGS sequence"/>
</dbReference>
<organism evidence="1 2">
    <name type="scientific">Takifugu flavidus</name>
    <name type="common">sansaifugu</name>
    <dbReference type="NCBI Taxonomy" id="433684"/>
    <lineage>
        <taxon>Eukaryota</taxon>
        <taxon>Metazoa</taxon>
        <taxon>Chordata</taxon>
        <taxon>Craniata</taxon>
        <taxon>Vertebrata</taxon>
        <taxon>Euteleostomi</taxon>
        <taxon>Actinopterygii</taxon>
        <taxon>Neopterygii</taxon>
        <taxon>Teleostei</taxon>
        <taxon>Neoteleostei</taxon>
        <taxon>Acanthomorphata</taxon>
        <taxon>Eupercaria</taxon>
        <taxon>Tetraodontiformes</taxon>
        <taxon>Tetradontoidea</taxon>
        <taxon>Tetraodontidae</taxon>
        <taxon>Takifugu</taxon>
    </lineage>
</organism>
<evidence type="ECO:0000313" key="1">
    <source>
        <dbReference type="EMBL" id="TWW53457.1"/>
    </source>
</evidence>
<keyword evidence="2" id="KW-1185">Reference proteome</keyword>
<evidence type="ECO:0000313" key="2">
    <source>
        <dbReference type="Proteomes" id="UP000324091"/>
    </source>
</evidence>
<dbReference type="EMBL" id="RHFK02000680">
    <property type="protein sequence ID" value="TWW53457.1"/>
    <property type="molecule type" value="Genomic_DNA"/>
</dbReference>
<reference evidence="1 2" key="1">
    <citation type="submission" date="2019-04" db="EMBL/GenBank/DDBJ databases">
        <title>Chromosome genome assembly for Takifugu flavidus.</title>
        <authorList>
            <person name="Xiao S."/>
        </authorList>
    </citation>
    <scope>NUCLEOTIDE SEQUENCE [LARGE SCALE GENOMIC DNA]</scope>
    <source>
        <strain evidence="1">HTHZ2018</strain>
        <tissue evidence="1">Muscle</tissue>
    </source>
</reference>
<comment type="caution">
    <text evidence="1">The sequence shown here is derived from an EMBL/GenBank/DDBJ whole genome shotgun (WGS) entry which is preliminary data.</text>
</comment>
<sequence>MTCTIRLYNPCDGPFTVWETGSKRSMLEVGDGRPAYKAPTVSSRVVCPDLHSFVACASPVCHQPAVLDEGRHSRYGRLIKAPVELEICSPGTRSFSLHFQRKLKGASATSTSLTAILAAMLVSLHPASLHLPAAGLTSCQTHRMKLLLQQTTLEASVGVQGLEPTVETEEQQSLR</sequence>
<protein>
    <submittedName>
        <fullName evidence="1">Uncharacterized protein</fullName>
    </submittedName>
</protein>
<accession>A0A5C6MJ91</accession>
<gene>
    <name evidence="1" type="ORF">D4764_0047550</name>
</gene>
<dbReference type="AlphaFoldDB" id="A0A5C6MJ91"/>
<proteinExistence type="predicted"/>